<dbReference type="PIRSF" id="PIRSF002825">
    <property type="entry name" value="CfbpA"/>
    <property type="match status" value="1"/>
</dbReference>
<keyword evidence="1" id="KW-0732">Signal</keyword>
<dbReference type="RefSeq" id="WP_126582718.1">
    <property type="nucleotide sequence ID" value="NZ_BIFR01000002.1"/>
</dbReference>
<protein>
    <submittedName>
        <fullName evidence="2">ABC transporter substrate-binding protein</fullName>
    </submittedName>
</protein>
<dbReference type="GO" id="GO:0030975">
    <property type="term" value="F:thiamine binding"/>
    <property type="evidence" value="ECO:0007669"/>
    <property type="project" value="TreeGrafter"/>
</dbReference>
<dbReference type="SUPFAM" id="SSF53850">
    <property type="entry name" value="Periplasmic binding protein-like II"/>
    <property type="match status" value="1"/>
</dbReference>
<comment type="caution">
    <text evidence="2">The sequence shown here is derived from an EMBL/GenBank/DDBJ whole genome shotgun (WGS) entry which is preliminary data.</text>
</comment>
<dbReference type="InterPro" id="IPR006059">
    <property type="entry name" value="SBP"/>
</dbReference>
<keyword evidence="3" id="KW-1185">Reference proteome</keyword>
<gene>
    <name evidence="2" type="ORF">KTT_50880</name>
</gene>
<evidence type="ECO:0000313" key="3">
    <source>
        <dbReference type="Proteomes" id="UP000287352"/>
    </source>
</evidence>
<dbReference type="PANTHER" id="PTHR30006">
    <property type="entry name" value="THIAMINE-BINDING PERIPLASMIC PROTEIN-RELATED"/>
    <property type="match status" value="1"/>
</dbReference>
<dbReference type="GO" id="GO:0030976">
    <property type="term" value="F:thiamine pyrophosphate binding"/>
    <property type="evidence" value="ECO:0007669"/>
    <property type="project" value="TreeGrafter"/>
</dbReference>
<name>A0A402A820_9CHLR</name>
<dbReference type="PANTHER" id="PTHR30006:SF2">
    <property type="entry name" value="ABC TRANSPORTER SUBSTRATE-BINDING PROTEIN"/>
    <property type="match status" value="1"/>
</dbReference>
<dbReference type="EMBL" id="BIFR01000002">
    <property type="protein sequence ID" value="GCE15229.1"/>
    <property type="molecule type" value="Genomic_DNA"/>
</dbReference>
<proteinExistence type="predicted"/>
<evidence type="ECO:0000256" key="1">
    <source>
        <dbReference type="ARBA" id="ARBA00022729"/>
    </source>
</evidence>
<dbReference type="GO" id="GO:0015888">
    <property type="term" value="P:thiamine transport"/>
    <property type="evidence" value="ECO:0007669"/>
    <property type="project" value="TreeGrafter"/>
</dbReference>
<dbReference type="Gene3D" id="3.40.190.10">
    <property type="entry name" value="Periplasmic binding protein-like II"/>
    <property type="match status" value="2"/>
</dbReference>
<dbReference type="Pfam" id="PF13416">
    <property type="entry name" value="SBP_bac_8"/>
    <property type="match status" value="1"/>
</dbReference>
<dbReference type="GO" id="GO:0030288">
    <property type="term" value="C:outer membrane-bounded periplasmic space"/>
    <property type="evidence" value="ECO:0007669"/>
    <property type="project" value="TreeGrafter"/>
</dbReference>
<reference evidence="3" key="1">
    <citation type="submission" date="2018-12" db="EMBL/GenBank/DDBJ databases">
        <title>Tengunoibacter tsumagoiensis gen. nov., sp. nov., Dictyobacter kobayashii sp. nov., D. alpinus sp. nov., and D. joshuensis sp. nov. and description of Dictyobacteraceae fam. nov. within the order Ktedonobacterales isolated from Tengu-no-mugimeshi.</title>
        <authorList>
            <person name="Wang C.M."/>
            <person name="Zheng Y."/>
            <person name="Sakai Y."/>
            <person name="Toyoda A."/>
            <person name="Minakuchi Y."/>
            <person name="Abe K."/>
            <person name="Yokota A."/>
            <person name="Yabe S."/>
        </authorList>
    </citation>
    <scope>NUCLEOTIDE SEQUENCE [LARGE SCALE GENOMIC DNA]</scope>
    <source>
        <strain evidence="3">Uno3</strain>
    </source>
</reference>
<dbReference type="InterPro" id="IPR026045">
    <property type="entry name" value="Ferric-bd"/>
</dbReference>
<evidence type="ECO:0000313" key="2">
    <source>
        <dbReference type="EMBL" id="GCE15229.1"/>
    </source>
</evidence>
<organism evidence="2 3">
    <name type="scientific">Tengunoibacter tsumagoiensis</name>
    <dbReference type="NCBI Taxonomy" id="2014871"/>
    <lineage>
        <taxon>Bacteria</taxon>
        <taxon>Bacillati</taxon>
        <taxon>Chloroflexota</taxon>
        <taxon>Ktedonobacteria</taxon>
        <taxon>Ktedonobacterales</taxon>
        <taxon>Dictyobacteraceae</taxon>
        <taxon>Tengunoibacter</taxon>
    </lineage>
</organism>
<accession>A0A402A820</accession>
<sequence length="363" mass="39213">MNTVVNAKRRTSLFRHSYVLMALVGLVTILSACGGSSTTTATTSTTCDKATGLTVYSAQGYDSDVTKAFQKQTGITTKLVDDSTGPLIAKISAEGNNPHWDVSWFDGNVTMQSLDDQNLLLKWQSPSTSNLTAQGLKYVPGDNSYYPVSLTTVGAIAYNKNKVPAAGLPKDWNDLLKPEYKGLVAMNDPAYSGPTYPLIAGVSQLMGSEDQGKQFFQQLKANGLINFKTNDPTLNSVETGAREFGIVQDSAIYGAIKAGQPLGIIYPSSGVIGLPGVISVSAHSKHTACAEQFVNWVLSPEGQSVMTQHDPTDGDTYFIPLVKGVTPTVQRQYTDINFIDLNVSQWAKAEAELKQWFHNNIVQ</sequence>
<dbReference type="AlphaFoldDB" id="A0A402A820"/>
<dbReference type="Proteomes" id="UP000287352">
    <property type="component" value="Unassembled WGS sequence"/>
</dbReference>
<dbReference type="OrthoDB" id="9769319at2"/>